<accession>A0AB74UMK8</accession>
<organism evidence="1">
    <name type="scientific">Caulobacter phage BL57</name>
    <dbReference type="NCBI Taxonomy" id="3348355"/>
    <lineage>
        <taxon>Viruses</taxon>
    </lineage>
</organism>
<name>A0AB74UMK8_9VIRU</name>
<proteinExistence type="predicted"/>
<evidence type="ECO:0000313" key="1">
    <source>
        <dbReference type="EMBL" id="XHV10689.1"/>
    </source>
</evidence>
<sequence length="79" mass="8881">MAEPGAPELMAMALRLAPKMIGTTIDVQEAVDNAGFPFGYYNAPDAFFTFLDRKVWKCEVCDHWCNPSELVDEVCFSCR</sequence>
<gene>
    <name evidence="1" type="ORF">BL57_217c</name>
</gene>
<dbReference type="EMBL" id="PQ287320">
    <property type="protein sequence ID" value="XHV10689.1"/>
    <property type="molecule type" value="Genomic_DNA"/>
</dbReference>
<reference evidence="1" key="1">
    <citation type="submission" date="2024-10" db="EMBL/GenBank/DDBJ databases">
        <title>Genetic diversity among independent isolates of the Dolichocephalovirinae subfamily.</title>
        <authorList>
            <person name="Ely B."/>
            <person name="Thomas Q."/>
            <person name="Mohammadi T."/>
        </authorList>
    </citation>
    <scope>NUCLEOTIDE SEQUENCE</scope>
</reference>
<protein>
    <submittedName>
        <fullName evidence="1">Uncharacterized protein</fullName>
    </submittedName>
</protein>